<name>A0A916UUB0_9HYPH</name>
<protein>
    <recommendedName>
        <fullName evidence="1">Knr4/Smi1-like domain-containing protein</fullName>
    </recommendedName>
</protein>
<dbReference type="Gene3D" id="3.40.1580.10">
    <property type="entry name" value="SMI1/KNR4-like"/>
    <property type="match status" value="1"/>
</dbReference>
<evidence type="ECO:0000313" key="3">
    <source>
        <dbReference type="Proteomes" id="UP000637002"/>
    </source>
</evidence>
<proteinExistence type="predicted"/>
<gene>
    <name evidence="2" type="ORF">GCM10010994_53420</name>
</gene>
<dbReference type="InterPro" id="IPR018958">
    <property type="entry name" value="Knr4/Smi1-like_dom"/>
</dbReference>
<evidence type="ECO:0000313" key="2">
    <source>
        <dbReference type="EMBL" id="GGC88842.1"/>
    </source>
</evidence>
<comment type="caution">
    <text evidence="2">The sequence shown here is derived from an EMBL/GenBank/DDBJ whole genome shotgun (WGS) entry which is preliminary data.</text>
</comment>
<dbReference type="RefSeq" id="WP_210324595.1">
    <property type="nucleotide sequence ID" value="NZ_BMGG01000011.1"/>
</dbReference>
<dbReference type="Proteomes" id="UP000637002">
    <property type="component" value="Unassembled WGS sequence"/>
</dbReference>
<dbReference type="EMBL" id="BMGG01000011">
    <property type="protein sequence ID" value="GGC88842.1"/>
    <property type="molecule type" value="Genomic_DNA"/>
</dbReference>
<accession>A0A916UUB0</accession>
<sequence>MAFADIETVMPPPTAAIEAAPADWLRVETELGTALPSDYKAYIEAYGSGRIADFIWIFNPFTKRENINLLTQVPRQINVLRELADGGAPQPFPLFPAPAGLLPVGMTDNGDVILWLTVGSPDEWTVVINDSRSPEYAAHRRDLTGFLAGVLTGQEPCPIFPDSFPHSAVAFAPR</sequence>
<reference evidence="2" key="1">
    <citation type="journal article" date="2014" name="Int. J. Syst. Evol. Microbiol.">
        <title>Complete genome sequence of Corynebacterium casei LMG S-19264T (=DSM 44701T), isolated from a smear-ripened cheese.</title>
        <authorList>
            <consortium name="US DOE Joint Genome Institute (JGI-PGF)"/>
            <person name="Walter F."/>
            <person name="Albersmeier A."/>
            <person name="Kalinowski J."/>
            <person name="Ruckert C."/>
        </authorList>
    </citation>
    <scope>NUCLEOTIDE SEQUENCE</scope>
    <source>
        <strain evidence="2">CGMCC 1.12919</strain>
    </source>
</reference>
<keyword evidence="3" id="KW-1185">Reference proteome</keyword>
<evidence type="ECO:0000259" key="1">
    <source>
        <dbReference type="SMART" id="SM00860"/>
    </source>
</evidence>
<dbReference type="AlphaFoldDB" id="A0A916UUB0"/>
<dbReference type="InterPro" id="IPR037883">
    <property type="entry name" value="Knr4/Smi1-like_sf"/>
</dbReference>
<reference evidence="2" key="2">
    <citation type="submission" date="2020-09" db="EMBL/GenBank/DDBJ databases">
        <authorList>
            <person name="Sun Q."/>
            <person name="Zhou Y."/>
        </authorList>
    </citation>
    <scope>NUCLEOTIDE SEQUENCE</scope>
    <source>
        <strain evidence="2">CGMCC 1.12919</strain>
    </source>
</reference>
<organism evidence="2 3">
    <name type="scientific">Chelatococcus reniformis</name>
    <dbReference type="NCBI Taxonomy" id="1494448"/>
    <lineage>
        <taxon>Bacteria</taxon>
        <taxon>Pseudomonadati</taxon>
        <taxon>Pseudomonadota</taxon>
        <taxon>Alphaproteobacteria</taxon>
        <taxon>Hyphomicrobiales</taxon>
        <taxon>Chelatococcaceae</taxon>
        <taxon>Chelatococcus</taxon>
    </lineage>
</organism>
<dbReference type="Pfam" id="PF14568">
    <property type="entry name" value="SUKH_6"/>
    <property type="match status" value="1"/>
</dbReference>
<dbReference type="SUPFAM" id="SSF160631">
    <property type="entry name" value="SMI1/KNR4-like"/>
    <property type="match status" value="1"/>
</dbReference>
<feature type="domain" description="Knr4/Smi1-like" evidence="1">
    <location>
        <begin position="18"/>
        <end position="149"/>
    </location>
</feature>
<dbReference type="SMART" id="SM00860">
    <property type="entry name" value="SMI1_KNR4"/>
    <property type="match status" value="1"/>
</dbReference>